<sequence length="497" mass="53944">MTACTSTYGDMSQTKKDWIASLTEVLPLTPIDRTAPVGYFSLVYGFPGGPWPYAKRRRSIAHIAIRLKAVIAKFPFLGGQLLLDDGQPERSKVMYSPDPRAANITQLGKSDIHPIHCIQDEMISFKTDLFDSEVTMAEILRNGAPPSAIKPDFLHPSATATHYKNGHYLHPLTLRTSILKDGLILGFSVHHSAMDLAGFTPILASFADLGTAPPFDLAAHLTTCPPPPLHHPRLLPRTPAHLAPLHTFCLHRTRARLGADAFVSRVDVLSALVWVVLTCARARAWPANADGKPTLSPTAPTRFCTAVNLRERMGIAGVYTGNCFMRVLTAPDVTVERLLGGLEEPRWEQVANAAGWIRAAIEDLDRDWPGHVKLARIAAGLENGGGPEVARRSDVGQAVARATARDGAGVDCSVNVTMGGPDVMFDIPGLAGADAEGKVRPAFVRFPFDRVGGCVRILPRVGGAKGTEDWEVLIPVREEESTFLVTEFERLVSNPFL</sequence>
<dbReference type="PANTHER" id="PTHR31642">
    <property type="entry name" value="TRICHOTHECENE 3-O-ACETYLTRANSFERASE"/>
    <property type="match status" value="1"/>
</dbReference>
<accession>A0AA40K9B8</accession>
<dbReference type="PANTHER" id="PTHR31642:SF310">
    <property type="entry name" value="FATTY ALCOHOL:CAFFEOYL-COA ACYLTRANSFERASE"/>
    <property type="match status" value="1"/>
</dbReference>
<evidence type="ECO:0000256" key="1">
    <source>
        <dbReference type="ARBA" id="ARBA00022679"/>
    </source>
</evidence>
<dbReference type="Proteomes" id="UP001172155">
    <property type="component" value="Unassembled WGS sequence"/>
</dbReference>
<protein>
    <submittedName>
        <fullName evidence="2">Uncharacterized protein</fullName>
    </submittedName>
</protein>
<dbReference type="InterPro" id="IPR023213">
    <property type="entry name" value="CAT-like_dom_sf"/>
</dbReference>
<comment type="caution">
    <text evidence="2">The sequence shown here is derived from an EMBL/GenBank/DDBJ whole genome shotgun (WGS) entry which is preliminary data.</text>
</comment>
<evidence type="ECO:0000313" key="2">
    <source>
        <dbReference type="EMBL" id="KAK0750763.1"/>
    </source>
</evidence>
<proteinExistence type="predicted"/>
<dbReference type="EMBL" id="JAUKUD010000002">
    <property type="protein sequence ID" value="KAK0750763.1"/>
    <property type="molecule type" value="Genomic_DNA"/>
</dbReference>
<evidence type="ECO:0000313" key="3">
    <source>
        <dbReference type="Proteomes" id="UP001172155"/>
    </source>
</evidence>
<keyword evidence="3" id="KW-1185">Reference proteome</keyword>
<keyword evidence="1" id="KW-0808">Transferase</keyword>
<dbReference type="InterPro" id="IPR050317">
    <property type="entry name" value="Plant_Fungal_Acyltransferase"/>
</dbReference>
<name>A0AA40K9B8_9PEZI</name>
<organism evidence="2 3">
    <name type="scientific">Schizothecium vesticola</name>
    <dbReference type="NCBI Taxonomy" id="314040"/>
    <lineage>
        <taxon>Eukaryota</taxon>
        <taxon>Fungi</taxon>
        <taxon>Dikarya</taxon>
        <taxon>Ascomycota</taxon>
        <taxon>Pezizomycotina</taxon>
        <taxon>Sordariomycetes</taxon>
        <taxon>Sordariomycetidae</taxon>
        <taxon>Sordariales</taxon>
        <taxon>Schizotheciaceae</taxon>
        <taxon>Schizothecium</taxon>
    </lineage>
</organism>
<dbReference type="AlphaFoldDB" id="A0AA40K9B8"/>
<dbReference type="Gene3D" id="3.30.559.10">
    <property type="entry name" value="Chloramphenicol acetyltransferase-like domain"/>
    <property type="match status" value="2"/>
</dbReference>
<gene>
    <name evidence="2" type="ORF">B0T18DRAFT_455812</name>
</gene>
<dbReference type="GO" id="GO:0016747">
    <property type="term" value="F:acyltransferase activity, transferring groups other than amino-acyl groups"/>
    <property type="evidence" value="ECO:0007669"/>
    <property type="project" value="TreeGrafter"/>
</dbReference>
<reference evidence="2" key="1">
    <citation type="submission" date="2023-06" db="EMBL/GenBank/DDBJ databases">
        <title>Genome-scale phylogeny and comparative genomics of the fungal order Sordariales.</title>
        <authorList>
            <consortium name="Lawrence Berkeley National Laboratory"/>
            <person name="Hensen N."/>
            <person name="Bonometti L."/>
            <person name="Westerberg I."/>
            <person name="Brannstrom I.O."/>
            <person name="Guillou S."/>
            <person name="Cros-Aarteil S."/>
            <person name="Calhoun S."/>
            <person name="Haridas S."/>
            <person name="Kuo A."/>
            <person name="Mondo S."/>
            <person name="Pangilinan J."/>
            <person name="Riley R."/>
            <person name="LaButti K."/>
            <person name="Andreopoulos B."/>
            <person name="Lipzen A."/>
            <person name="Chen C."/>
            <person name="Yanf M."/>
            <person name="Daum C."/>
            <person name="Ng V."/>
            <person name="Clum A."/>
            <person name="Steindorff A."/>
            <person name="Ohm R."/>
            <person name="Martin F."/>
            <person name="Silar P."/>
            <person name="Natvig D."/>
            <person name="Lalanne C."/>
            <person name="Gautier V."/>
            <person name="Ament-velasquez S.L."/>
            <person name="Kruys A."/>
            <person name="Hutchinson M.I."/>
            <person name="Powell A.J."/>
            <person name="Barry K."/>
            <person name="Miller A.N."/>
            <person name="Grigoriev I.V."/>
            <person name="Debuchy R."/>
            <person name="Gladieux P."/>
            <person name="Thoren M.H."/>
            <person name="Johannesson H."/>
        </authorList>
    </citation>
    <scope>NUCLEOTIDE SEQUENCE</scope>
    <source>
        <strain evidence="2">SMH3187-1</strain>
    </source>
</reference>